<dbReference type="InterPro" id="IPR025676">
    <property type="entry name" value="Clr5_dom"/>
</dbReference>
<dbReference type="PROSITE" id="PS50088">
    <property type="entry name" value="ANK_REPEAT"/>
    <property type="match status" value="12"/>
</dbReference>
<feature type="repeat" description="ANK" evidence="3">
    <location>
        <begin position="547"/>
        <end position="579"/>
    </location>
</feature>
<sequence length="1057" mass="115024">MASKLDPYRDTIQHLYMVKNKTVESIMEEMSQAPYFLSASKSSYERQFKKWGVFKKIKQADLRYVSLAIRKRKGKESSVYIKGKLIEASEIKRKIARCYFTAQDRFARPLCSPPIDPMEFIVTTPPRCPASPPIHPMEVFVTTPPRFPASPPVVYMGRGNPWHSATPEVLVVPKGISASYMALVKSSDLPITQFTRQVESLGNLQQFIQMPEDMVAMALPFLSLDRWQIVDRSNTMKLVFNKLRALMLVQDDQEIYSSLWQIVGVSCNRSTVEFLKLAVYLISNNLTGDDTTLSQQIFKWFQLRSNSVFLRAILSHKTPTIEAFAESIFTRALEAEDEVLLRIFLESGVSPDLTVSINPHNVRAGFRKFAVYSMRPLGFAAGIGNMELARLFLLQFGADVNGRSPTEVTTPLQLAAQIGHVGLVDLLLENNAIVEMPQDIVLLSALQCAALAGSMQITKRLLDEGAKLEPAHGSVLACAAESGSMSLVKFLLEKGAKVNPAFVRDVNRNFYLRSVPLQAAVGSRSIDMVKILLGYGADVDAAAIGYYGSTALQRAAKLGELEILQCLLQAGADVNAPPAEYGNTALTAAASEGYHDVVKILLKAGADVNDKRGGRTALEGAVERGDLEMVQILVAAGADASCDRSVVLAIQKNHFDILSLLLTAGADIQRNGGELLSFAVKRQDIGFVRLLLKNGVSPNNGILKEDSGRPAAIRVAAGVGNLEMLQILIGAEAEIDVYSHYFSEHCRPYRTVTALQAAAGCSHLDIVRYLLQAGADLNMPAHPDHGRTALQGAVESRSLEMIRFLLDEGADVNAPAAKFMGVTALQAAVRRNDRQMIHLLLDAGAHANDLPSDTYGLSSLQIAAAHGLDDVVEILLNRGADVNGPCARKGGQTALMAAASVGHVGTVRLLLKAKADVNAVVSNSWCSKTALVAAAGGGYLRIAQDLINHGADVNATTKGAYHGTALQEAAMRGRIDMLKLLLNAGAKITGRRGGAQYDWAVRYATRNGHNAAVKFLQYYRISRESEAEESDDGSEYSDDEAEYHDDEYSDSEYSDDE</sequence>
<gene>
    <name evidence="6" type="ORF">PVAG01_08420</name>
</gene>
<feature type="repeat" description="ANK" evidence="3">
    <location>
        <begin position="613"/>
        <end position="645"/>
    </location>
</feature>
<evidence type="ECO:0000259" key="5">
    <source>
        <dbReference type="Pfam" id="PF14420"/>
    </source>
</evidence>
<dbReference type="Pfam" id="PF00023">
    <property type="entry name" value="Ank"/>
    <property type="match status" value="1"/>
</dbReference>
<dbReference type="InterPro" id="IPR036770">
    <property type="entry name" value="Ankyrin_rpt-contain_sf"/>
</dbReference>
<dbReference type="PANTHER" id="PTHR24198">
    <property type="entry name" value="ANKYRIN REPEAT AND PROTEIN KINASE DOMAIN-CONTAINING PROTEIN"/>
    <property type="match status" value="1"/>
</dbReference>
<name>A0ABR4P9C7_9HELO</name>
<feature type="repeat" description="ANK" evidence="3">
    <location>
        <begin position="581"/>
        <end position="613"/>
    </location>
</feature>
<protein>
    <submittedName>
        <fullName evidence="6">Ankyrin repeat protein</fullName>
    </submittedName>
</protein>
<organism evidence="6 7">
    <name type="scientific">Phlyctema vagabunda</name>
    <dbReference type="NCBI Taxonomy" id="108571"/>
    <lineage>
        <taxon>Eukaryota</taxon>
        <taxon>Fungi</taxon>
        <taxon>Dikarya</taxon>
        <taxon>Ascomycota</taxon>
        <taxon>Pezizomycotina</taxon>
        <taxon>Leotiomycetes</taxon>
        <taxon>Helotiales</taxon>
        <taxon>Dermateaceae</taxon>
        <taxon>Phlyctema</taxon>
    </lineage>
</organism>
<feature type="repeat" description="ANK" evidence="3">
    <location>
        <begin position="961"/>
        <end position="993"/>
    </location>
</feature>
<feature type="repeat" description="ANK" evidence="3">
    <location>
        <begin position="750"/>
        <end position="782"/>
    </location>
</feature>
<dbReference type="InterPro" id="IPR002110">
    <property type="entry name" value="Ankyrin_rpt"/>
</dbReference>
<dbReference type="PROSITE" id="PS50297">
    <property type="entry name" value="ANK_REP_REGION"/>
    <property type="match status" value="10"/>
</dbReference>
<keyword evidence="7" id="KW-1185">Reference proteome</keyword>
<evidence type="ECO:0000256" key="2">
    <source>
        <dbReference type="ARBA" id="ARBA00023043"/>
    </source>
</evidence>
<dbReference type="SMART" id="SM00248">
    <property type="entry name" value="ANK"/>
    <property type="match status" value="20"/>
</dbReference>
<evidence type="ECO:0000313" key="7">
    <source>
        <dbReference type="Proteomes" id="UP001629113"/>
    </source>
</evidence>
<dbReference type="Pfam" id="PF13637">
    <property type="entry name" value="Ank_4"/>
    <property type="match status" value="1"/>
</dbReference>
<dbReference type="EMBL" id="JBFCZG010000007">
    <property type="protein sequence ID" value="KAL3419921.1"/>
    <property type="molecule type" value="Genomic_DNA"/>
</dbReference>
<dbReference type="SUPFAM" id="SSF48403">
    <property type="entry name" value="Ankyrin repeat"/>
    <property type="match status" value="2"/>
</dbReference>
<keyword evidence="1" id="KW-0677">Repeat</keyword>
<feature type="repeat" description="ANK" evidence="3">
    <location>
        <begin position="890"/>
        <end position="922"/>
    </location>
</feature>
<evidence type="ECO:0000256" key="1">
    <source>
        <dbReference type="ARBA" id="ARBA00022737"/>
    </source>
</evidence>
<evidence type="ECO:0000256" key="4">
    <source>
        <dbReference type="SAM" id="MobiDB-lite"/>
    </source>
</evidence>
<feature type="compositionally biased region" description="Acidic residues" evidence="4">
    <location>
        <begin position="1026"/>
        <end position="1057"/>
    </location>
</feature>
<evidence type="ECO:0000256" key="3">
    <source>
        <dbReference type="PROSITE-ProRule" id="PRU00023"/>
    </source>
</evidence>
<reference evidence="6 7" key="1">
    <citation type="submission" date="2024-06" db="EMBL/GenBank/DDBJ databases">
        <title>Complete genome of Phlyctema vagabunda strain 19-DSS-EL-015.</title>
        <authorList>
            <person name="Fiorenzani C."/>
        </authorList>
    </citation>
    <scope>NUCLEOTIDE SEQUENCE [LARGE SCALE GENOMIC DNA]</scope>
    <source>
        <strain evidence="6 7">19-DSS-EL-015</strain>
    </source>
</reference>
<dbReference type="Pfam" id="PF14420">
    <property type="entry name" value="Clr5"/>
    <property type="match status" value="1"/>
</dbReference>
<evidence type="ECO:0000313" key="6">
    <source>
        <dbReference type="EMBL" id="KAL3419921.1"/>
    </source>
</evidence>
<dbReference type="Gene3D" id="1.25.40.20">
    <property type="entry name" value="Ankyrin repeat-containing domain"/>
    <property type="match status" value="4"/>
</dbReference>
<dbReference type="Pfam" id="PF12796">
    <property type="entry name" value="Ank_2"/>
    <property type="match status" value="6"/>
</dbReference>
<feature type="repeat" description="ANK" evidence="3">
    <location>
        <begin position="785"/>
        <end position="817"/>
    </location>
</feature>
<feature type="repeat" description="ANK" evidence="3">
    <location>
        <begin position="855"/>
        <end position="883"/>
    </location>
</feature>
<proteinExistence type="predicted"/>
<feature type="region of interest" description="Disordered" evidence="4">
    <location>
        <begin position="1024"/>
        <end position="1057"/>
    </location>
</feature>
<feature type="repeat" description="ANK" evidence="3">
    <location>
        <begin position="820"/>
        <end position="852"/>
    </location>
</feature>
<feature type="repeat" description="ANK" evidence="3">
    <location>
        <begin position="512"/>
        <end position="544"/>
    </location>
</feature>
<feature type="repeat" description="ANK" evidence="3">
    <location>
        <begin position="407"/>
        <end position="439"/>
    </location>
</feature>
<comment type="caution">
    <text evidence="6">The sequence shown here is derived from an EMBL/GenBank/DDBJ whole genome shotgun (WGS) entry which is preliminary data.</text>
</comment>
<feature type="domain" description="Clr5" evidence="5">
    <location>
        <begin position="1"/>
        <end position="55"/>
    </location>
</feature>
<keyword evidence="2 3" id="KW-0040">ANK repeat</keyword>
<accession>A0ABR4P9C7</accession>
<dbReference type="PRINTS" id="PR01415">
    <property type="entry name" value="ANKYRIN"/>
</dbReference>
<dbReference type="PANTHER" id="PTHR24198:SF165">
    <property type="entry name" value="ANKYRIN REPEAT-CONTAINING PROTEIN-RELATED"/>
    <property type="match status" value="1"/>
</dbReference>
<feature type="repeat" description="ANK" evidence="3">
    <location>
        <begin position="926"/>
        <end position="958"/>
    </location>
</feature>
<dbReference type="Proteomes" id="UP001629113">
    <property type="component" value="Unassembled WGS sequence"/>
</dbReference>